<name>A0ABQ7GN90_DUNSA</name>
<keyword evidence="9" id="KW-1185">Reference proteome</keyword>
<organism evidence="8 9">
    <name type="scientific">Dunaliella salina</name>
    <name type="common">Green alga</name>
    <name type="synonym">Protococcus salinus</name>
    <dbReference type="NCBI Taxonomy" id="3046"/>
    <lineage>
        <taxon>Eukaryota</taxon>
        <taxon>Viridiplantae</taxon>
        <taxon>Chlorophyta</taxon>
        <taxon>core chlorophytes</taxon>
        <taxon>Chlorophyceae</taxon>
        <taxon>CS clade</taxon>
        <taxon>Chlamydomonadales</taxon>
        <taxon>Dunaliellaceae</taxon>
        <taxon>Dunaliella</taxon>
    </lineage>
</organism>
<dbReference type="InterPro" id="IPR036322">
    <property type="entry name" value="WD40_repeat_dom_sf"/>
</dbReference>
<dbReference type="Gene3D" id="2.130.10.10">
    <property type="entry name" value="YVTN repeat-like/Quinoprotein amine dehydrogenase"/>
    <property type="match status" value="2"/>
</dbReference>
<feature type="compositionally biased region" description="Low complexity" evidence="7">
    <location>
        <begin position="471"/>
        <end position="484"/>
    </location>
</feature>
<keyword evidence="5" id="KW-0238">DNA-binding</keyword>
<dbReference type="EMBL" id="MU069676">
    <property type="protein sequence ID" value="KAF5836065.1"/>
    <property type="molecule type" value="Genomic_DNA"/>
</dbReference>
<feature type="compositionally biased region" description="Low complexity" evidence="7">
    <location>
        <begin position="493"/>
        <end position="505"/>
    </location>
</feature>
<dbReference type="PROSITE" id="PS50082">
    <property type="entry name" value="WD_REPEATS_2"/>
    <property type="match status" value="2"/>
</dbReference>
<evidence type="ECO:0000256" key="5">
    <source>
        <dbReference type="ARBA" id="ARBA00023125"/>
    </source>
</evidence>
<protein>
    <submittedName>
        <fullName evidence="8">WD40-repeat-containing domain protein</fullName>
    </submittedName>
</protein>
<dbReference type="InterPro" id="IPR019775">
    <property type="entry name" value="WD40_repeat_CS"/>
</dbReference>
<feature type="compositionally biased region" description="Basic and acidic residues" evidence="7">
    <location>
        <begin position="83"/>
        <end position="92"/>
    </location>
</feature>
<sequence length="617" mass="65668">MPGRKRLASEDASGHHKSSQETQETKTTRRNTRSSTKNESSLAPDVAPKPEAPINNAATSVDDEHMTEYEKERAAQIARNRARKAERNESVPRRTSARVRGIKAEGKHAGGIEEELRGGQIILRSGSHGSESSEEEDTKQRHPKGPLPFKSNFGHEATDAAFLEHLRQTAMPWDDERAPRKERPVDRHSAAKLQLQEQHVAKVTRAGTTCMEFRPSGDQLMLAAGDKEGNVALWDVDYTKLEGASEDFDAPERSYEDFGGEQMCISSPPSQIGSLKVWKQWQRDKEASSCFVDLTGGLQEGLEISALDVQADLQGNSSNSGCCSVAYVAEKDGDLYVVDLRAGAAVHGKPLDLHNKKINTLHMEPTGAPLLLSASTDSSVKVWDVRKLTAAGNGRVQAVASVHHSQSCHAAHWAPDGSKSIVSTSFDNTLKVWSPSGISLPTPSADATQATQAANGDKKGTISKFFGPGTSRAAGSSDSPSAGSSRKRGAAGSGSSTAGKPGQASAPAAAAAASAGSGVFPQGEVKGSWSQALSIKHNNQTGRWVTPFKAIWGAASDIIMVGNMDRGVDIFDASSGAKLATHSRPDAMTAIPSRIAVHPSRHVMAAATASGRVHMWR</sequence>
<reference evidence="8" key="1">
    <citation type="submission" date="2017-08" db="EMBL/GenBank/DDBJ databases">
        <authorList>
            <person name="Polle J.E."/>
            <person name="Barry K."/>
            <person name="Cushman J."/>
            <person name="Schmutz J."/>
            <person name="Tran D."/>
            <person name="Hathwaick L.T."/>
            <person name="Yim W.C."/>
            <person name="Jenkins J."/>
            <person name="Mckie-Krisberg Z.M."/>
            <person name="Prochnik S."/>
            <person name="Lindquist E."/>
            <person name="Dockter R.B."/>
            <person name="Adam C."/>
            <person name="Molina H."/>
            <person name="Bunkerborg J."/>
            <person name="Jin E."/>
            <person name="Buchheim M."/>
            <person name="Magnuson J."/>
        </authorList>
    </citation>
    <scope>NUCLEOTIDE SEQUENCE</scope>
    <source>
        <strain evidence="8">CCAP 19/18</strain>
    </source>
</reference>
<dbReference type="InterPro" id="IPR050853">
    <property type="entry name" value="WD_repeat_DNA-damage-binding"/>
</dbReference>
<evidence type="ECO:0000256" key="2">
    <source>
        <dbReference type="ARBA" id="ARBA00022574"/>
    </source>
</evidence>
<evidence type="ECO:0000256" key="1">
    <source>
        <dbReference type="ARBA" id="ARBA00005434"/>
    </source>
</evidence>
<feature type="compositionally biased region" description="Basic and acidic residues" evidence="7">
    <location>
        <begin position="62"/>
        <end position="74"/>
    </location>
</feature>
<dbReference type="InterPro" id="IPR020472">
    <property type="entry name" value="WD40_PAC1"/>
</dbReference>
<feature type="repeat" description="WD" evidence="6">
    <location>
        <begin position="401"/>
        <end position="434"/>
    </location>
</feature>
<keyword evidence="4" id="KW-0227">DNA damage</keyword>
<dbReference type="PROSITE" id="PS50294">
    <property type="entry name" value="WD_REPEATS_REGION"/>
    <property type="match status" value="1"/>
</dbReference>
<dbReference type="Proteomes" id="UP000815325">
    <property type="component" value="Unassembled WGS sequence"/>
</dbReference>
<dbReference type="PRINTS" id="PR00320">
    <property type="entry name" value="GPROTEINBRPT"/>
</dbReference>
<evidence type="ECO:0000256" key="7">
    <source>
        <dbReference type="SAM" id="MobiDB-lite"/>
    </source>
</evidence>
<feature type="compositionally biased region" description="Polar residues" evidence="7">
    <location>
        <begin position="438"/>
        <end position="454"/>
    </location>
</feature>
<dbReference type="Pfam" id="PF00400">
    <property type="entry name" value="WD40"/>
    <property type="match status" value="2"/>
</dbReference>
<dbReference type="InterPro" id="IPR001680">
    <property type="entry name" value="WD40_rpt"/>
</dbReference>
<evidence type="ECO:0000313" key="8">
    <source>
        <dbReference type="EMBL" id="KAF5836065.1"/>
    </source>
</evidence>
<accession>A0ABQ7GN90</accession>
<comment type="similarity">
    <text evidence="1">Belongs to the WD repeat DDB2/WDR76 family.</text>
</comment>
<feature type="region of interest" description="Disordered" evidence="7">
    <location>
        <begin position="1"/>
        <end position="110"/>
    </location>
</feature>
<dbReference type="PANTHER" id="PTHR14773">
    <property type="entry name" value="WD REPEAT-CONTAINING PROTEIN 76"/>
    <property type="match status" value="1"/>
</dbReference>
<keyword evidence="3" id="KW-0677">Repeat</keyword>
<gene>
    <name evidence="8" type="ORF">DUNSADRAFT_6485</name>
</gene>
<keyword evidence="2 6" id="KW-0853">WD repeat</keyword>
<evidence type="ECO:0000256" key="4">
    <source>
        <dbReference type="ARBA" id="ARBA00022763"/>
    </source>
</evidence>
<feature type="region of interest" description="Disordered" evidence="7">
    <location>
        <begin position="124"/>
        <end position="152"/>
    </location>
</feature>
<evidence type="ECO:0000256" key="3">
    <source>
        <dbReference type="ARBA" id="ARBA00022737"/>
    </source>
</evidence>
<feature type="region of interest" description="Disordered" evidence="7">
    <location>
        <begin position="438"/>
        <end position="505"/>
    </location>
</feature>
<dbReference type="SUPFAM" id="SSF50978">
    <property type="entry name" value="WD40 repeat-like"/>
    <property type="match status" value="1"/>
</dbReference>
<feature type="repeat" description="WD" evidence="6">
    <location>
        <begin position="351"/>
        <end position="386"/>
    </location>
</feature>
<dbReference type="PROSITE" id="PS00678">
    <property type="entry name" value="WD_REPEATS_1"/>
    <property type="match status" value="1"/>
</dbReference>
<dbReference type="PANTHER" id="PTHR14773:SF0">
    <property type="entry name" value="WD REPEAT-CONTAINING PROTEIN 76"/>
    <property type="match status" value="1"/>
</dbReference>
<proteinExistence type="inferred from homology"/>
<evidence type="ECO:0000313" key="9">
    <source>
        <dbReference type="Proteomes" id="UP000815325"/>
    </source>
</evidence>
<dbReference type="SMART" id="SM00320">
    <property type="entry name" value="WD40"/>
    <property type="match status" value="4"/>
</dbReference>
<evidence type="ECO:0000256" key="6">
    <source>
        <dbReference type="PROSITE-ProRule" id="PRU00221"/>
    </source>
</evidence>
<dbReference type="InterPro" id="IPR015943">
    <property type="entry name" value="WD40/YVTN_repeat-like_dom_sf"/>
</dbReference>
<comment type="caution">
    <text evidence="8">The sequence shown here is derived from an EMBL/GenBank/DDBJ whole genome shotgun (WGS) entry which is preliminary data.</text>
</comment>